<accession>A0A1H1LFV7</accession>
<dbReference type="RefSeq" id="WP_092283089.1">
    <property type="nucleotide sequence ID" value="NZ_LT629763.1"/>
</dbReference>
<feature type="transmembrane region" description="Helical" evidence="1">
    <location>
        <begin position="38"/>
        <end position="59"/>
    </location>
</feature>
<evidence type="ECO:0000313" key="3">
    <source>
        <dbReference type="EMBL" id="SDR72915.1"/>
    </source>
</evidence>
<dbReference type="Pfam" id="PF13431">
    <property type="entry name" value="TPR_17"/>
    <property type="match status" value="1"/>
</dbReference>
<sequence>MRPELPPSRYEKPSPYPEPYLEYGEDTFYGEDTARPHLGWLLLLPILLVMALVAFCLVVPDKWLAVEHMDQAATVMPFDPPRIETQAALMGVSLPPASVQQRLQQRRAFFSGDFEYLDQSLSAQRQQALLNPQQTIGYHPFIEGLEDTALAGLDACQRWLQAMPDSYVAHWVCAEVWNDGAWEARSEKRRSDINIAQTVLMEERLHQSNQLLERALTLDEQPVEALTLLAQNHFLLGTRIDDGFEWAQLLNVFDGKDAELSEPWPHSRTTGLASSYIERALAVYPRYLPAHRTWANFLQPRWGGTQALVLSAIDQAQRAGIEESDLLDMRDDFVVYPATFSTPGATQAYWEKAIAQQPTRKRLEGLLHDQVGRQNWKAIVPAAAALIVRYPDDGDAYYWLAEARKMMGQTDEARAAYLYAAALGNDAAAQELIMAFIRGGLGIDESYAGPSLPQLCHYSAALGSPIGANCLGAGYFEGGQPGVPFARDPGQGYAWHLLASRAGHYNSQFDLGWMLYSGRVPGVDSEQAQALGIFWLRRAEEKGHTFAARRLDELGVDRSTSFISRDNLFAVTNSLKTGLLWVRQRLRSLWA</sequence>
<dbReference type="InterPro" id="IPR025115">
    <property type="entry name" value="DUF4034"/>
</dbReference>
<keyword evidence="1" id="KW-1133">Transmembrane helix</keyword>
<dbReference type="Gene3D" id="1.25.40.10">
    <property type="entry name" value="Tetratricopeptide repeat domain"/>
    <property type="match status" value="2"/>
</dbReference>
<name>A0A1H1LFV7_9GAMM</name>
<dbReference type="SUPFAM" id="SSF48452">
    <property type="entry name" value="TPR-like"/>
    <property type="match status" value="1"/>
</dbReference>
<dbReference type="SUPFAM" id="SSF81901">
    <property type="entry name" value="HCP-like"/>
    <property type="match status" value="1"/>
</dbReference>
<proteinExistence type="predicted"/>
<organism evidence="3 4">
    <name type="scientific">Halopseudomonas sabulinigri</name>
    <dbReference type="NCBI Taxonomy" id="472181"/>
    <lineage>
        <taxon>Bacteria</taxon>
        <taxon>Pseudomonadati</taxon>
        <taxon>Pseudomonadota</taxon>
        <taxon>Gammaproteobacteria</taxon>
        <taxon>Pseudomonadales</taxon>
        <taxon>Pseudomonadaceae</taxon>
        <taxon>Halopseudomonas</taxon>
    </lineage>
</organism>
<gene>
    <name evidence="3" type="ORF">SAMN05216271_0193</name>
</gene>
<dbReference type="AlphaFoldDB" id="A0A1H1LFV7"/>
<dbReference type="OrthoDB" id="8561742at2"/>
<keyword evidence="1" id="KW-0812">Transmembrane</keyword>
<dbReference type="Proteomes" id="UP000243413">
    <property type="component" value="Chromosome I"/>
</dbReference>
<keyword evidence="1" id="KW-0472">Membrane</keyword>
<evidence type="ECO:0000256" key="1">
    <source>
        <dbReference type="SAM" id="Phobius"/>
    </source>
</evidence>
<evidence type="ECO:0000313" key="4">
    <source>
        <dbReference type="Proteomes" id="UP000243413"/>
    </source>
</evidence>
<protein>
    <recommendedName>
        <fullName evidence="2">DUF4034 domain-containing protein</fullName>
    </recommendedName>
</protein>
<dbReference type="Pfam" id="PF13226">
    <property type="entry name" value="DUF4034"/>
    <property type="match status" value="1"/>
</dbReference>
<dbReference type="InterPro" id="IPR011990">
    <property type="entry name" value="TPR-like_helical_dom_sf"/>
</dbReference>
<dbReference type="STRING" id="472181.SAMN05216271_0193"/>
<feature type="domain" description="DUF4034" evidence="2">
    <location>
        <begin position="108"/>
        <end position="237"/>
    </location>
</feature>
<dbReference type="EMBL" id="LT629763">
    <property type="protein sequence ID" value="SDR72915.1"/>
    <property type="molecule type" value="Genomic_DNA"/>
</dbReference>
<reference evidence="4" key="1">
    <citation type="submission" date="2016-10" db="EMBL/GenBank/DDBJ databases">
        <authorList>
            <person name="Varghese N."/>
            <person name="Submissions S."/>
        </authorList>
    </citation>
    <scope>NUCLEOTIDE SEQUENCE [LARGE SCALE GENOMIC DNA]</scope>
    <source>
        <strain evidence="4">JCM 14963</strain>
    </source>
</reference>
<evidence type="ECO:0000259" key="2">
    <source>
        <dbReference type="Pfam" id="PF13226"/>
    </source>
</evidence>